<evidence type="ECO:0000313" key="2">
    <source>
        <dbReference type="Proteomes" id="UP000297814"/>
    </source>
</evidence>
<comment type="caution">
    <text evidence="1">The sequence shown here is derived from an EMBL/GenBank/DDBJ whole genome shotgun (WGS) entry which is preliminary data.</text>
</comment>
<dbReference type="Proteomes" id="UP000297814">
    <property type="component" value="Unassembled WGS sequence"/>
</dbReference>
<reference evidence="1 2" key="1">
    <citation type="submission" date="2017-12" db="EMBL/GenBank/DDBJ databases">
        <title>Comparative genomics of Botrytis spp.</title>
        <authorList>
            <person name="Valero-Jimenez C.A."/>
            <person name="Tapia P."/>
            <person name="Veloso J."/>
            <person name="Silva-Moreno E."/>
            <person name="Staats M."/>
            <person name="Valdes J.H."/>
            <person name="Van Kan J.A.L."/>
        </authorList>
    </citation>
    <scope>NUCLEOTIDE SEQUENCE [LARGE SCALE GENOMIC DNA]</scope>
    <source>
        <strain evidence="1 2">Bh0001</strain>
    </source>
</reference>
<gene>
    <name evidence="1" type="ORF">BHYA_0112g00380</name>
</gene>
<accession>A0A4Z1GNE5</accession>
<evidence type="ECO:0000313" key="1">
    <source>
        <dbReference type="EMBL" id="TGO36899.1"/>
    </source>
</evidence>
<protein>
    <submittedName>
        <fullName evidence="1">Uncharacterized protein</fullName>
    </submittedName>
</protein>
<organism evidence="1 2">
    <name type="scientific">Botrytis hyacinthi</name>
    <dbReference type="NCBI Taxonomy" id="278943"/>
    <lineage>
        <taxon>Eukaryota</taxon>
        <taxon>Fungi</taxon>
        <taxon>Dikarya</taxon>
        <taxon>Ascomycota</taxon>
        <taxon>Pezizomycotina</taxon>
        <taxon>Leotiomycetes</taxon>
        <taxon>Helotiales</taxon>
        <taxon>Sclerotiniaceae</taxon>
        <taxon>Botrytis</taxon>
    </lineage>
</organism>
<sequence>MSTSPTHQLPFDYIHLLDAHIASLPANSHRIPQQKALRAVHSPKFYSPSQHIASPQLFSVISSPSTLIIGSPHIITMTLRHVENPSGNQNSLPVVFDLREFGLTLSERETSKMGNWIILRQPNPGSIDDGRQIEGEEIDLSPSNPTPTEIGFPIFSKDSNFELNELQLSVIEREEEEFISLAVGESRTFKVKWALTEEQEEEMEVGEKYKLCYRGGWNFWWDFGTVEEMEEQEGRRNTWRNQKDSAQRLWIPCTNLVEFEVIEEEKFKVRDKDE</sequence>
<name>A0A4Z1GNE5_9HELO</name>
<proteinExistence type="predicted"/>
<keyword evidence="2" id="KW-1185">Reference proteome</keyword>
<dbReference type="EMBL" id="PQXK01000112">
    <property type="protein sequence ID" value="TGO36899.1"/>
    <property type="molecule type" value="Genomic_DNA"/>
</dbReference>
<dbReference type="AlphaFoldDB" id="A0A4Z1GNE5"/>